<evidence type="ECO:0008006" key="3">
    <source>
        <dbReference type="Google" id="ProtNLM"/>
    </source>
</evidence>
<evidence type="ECO:0000313" key="1">
    <source>
        <dbReference type="EMBL" id="CAH8244166.1"/>
    </source>
</evidence>
<sequence length="215" mass="25943">MKFTSIHKKVRGMRRRARSLQLWGAHHKTLDIDSLIRDKREYVKVWIPPFCHLHKINEREAGKKNPPYRFRKQTLYHLIEMYIAWKKQLDAMKKEEPYYLKMWLGDPEFMDSQVVAAIGPKMDDYEQLFMKHPEQRPFPYERAHPCLDLFTWERHINGYHVWESDLETAEELELARKKAFQTNEYIINGKVEKSYFISKGDMWIGYMQSLEEEGG</sequence>
<name>A0ABM9FY98_9BACL</name>
<reference evidence="1" key="1">
    <citation type="submission" date="2022-06" db="EMBL/GenBank/DDBJ databases">
        <authorList>
            <person name="Dietemann V."/>
            <person name="Ory F."/>
            <person name="Dainat B."/>
            <person name="Oberhansli S."/>
        </authorList>
    </citation>
    <scope>NUCLEOTIDE SEQUENCE</scope>
    <source>
        <strain evidence="1">Ena-SAMPLE-TAB-26-04-2022-14:26:32:270-5432</strain>
    </source>
</reference>
<accession>A0ABM9FY98</accession>
<dbReference type="EMBL" id="CALYLO010000001">
    <property type="protein sequence ID" value="CAH8244166.1"/>
    <property type="molecule type" value="Genomic_DNA"/>
</dbReference>
<gene>
    <name evidence="1" type="ORF">WJ0W_001404</name>
</gene>
<evidence type="ECO:0000313" key="2">
    <source>
        <dbReference type="Proteomes" id="UP001154322"/>
    </source>
</evidence>
<protein>
    <recommendedName>
        <fullName evidence="3">DUF3841 domain-containing protein</fullName>
    </recommendedName>
</protein>
<comment type="caution">
    <text evidence="1">The sequence shown here is derived from an EMBL/GenBank/DDBJ whole genome shotgun (WGS) entry which is preliminary data.</text>
</comment>
<organism evidence="1 2">
    <name type="scientific">Paenibacillus melissococcoides</name>
    <dbReference type="NCBI Taxonomy" id="2912268"/>
    <lineage>
        <taxon>Bacteria</taxon>
        <taxon>Bacillati</taxon>
        <taxon>Bacillota</taxon>
        <taxon>Bacilli</taxon>
        <taxon>Bacillales</taxon>
        <taxon>Paenibacillaceae</taxon>
        <taxon>Paenibacillus</taxon>
    </lineage>
</organism>
<dbReference type="Proteomes" id="UP001154322">
    <property type="component" value="Unassembled WGS sequence"/>
</dbReference>
<keyword evidence="2" id="KW-1185">Reference proteome</keyword>
<dbReference type="RefSeq" id="WP_213426936.1">
    <property type="nucleotide sequence ID" value="NZ_CALYLO010000001.1"/>
</dbReference>
<proteinExistence type="predicted"/>